<evidence type="ECO:0000313" key="1">
    <source>
        <dbReference type="EMBL" id="PLR34847.1"/>
    </source>
</evidence>
<accession>A0A2N5E2Q6</accession>
<evidence type="ECO:0008006" key="3">
    <source>
        <dbReference type="Google" id="ProtNLM"/>
    </source>
</evidence>
<dbReference type="RefSeq" id="WP_101824598.1">
    <property type="nucleotide sequence ID" value="NZ_PJZH01000010.1"/>
</dbReference>
<dbReference type="OrthoDB" id="950695at2"/>
<name>A0A2N5E2Q6_9GAMM</name>
<protein>
    <recommendedName>
        <fullName evidence="3">ParB/Sulfiredoxin domain-containing protein</fullName>
    </recommendedName>
</protein>
<evidence type="ECO:0000313" key="2">
    <source>
        <dbReference type="Proteomes" id="UP000234503"/>
    </source>
</evidence>
<reference evidence="1 2" key="1">
    <citation type="submission" date="2017-12" db="EMBL/GenBank/DDBJ databases">
        <title>Characterization of six clinical isolates of Enterochimera gen. nov., a novel genus of the Yersiniaciae family and the three species Enterochimera arupensis sp. nov., Enterochimera coloradensis sp. nov, and Enterochimera californica sp. nov.</title>
        <authorList>
            <person name="Rossi A."/>
            <person name="Fisher M."/>
        </authorList>
    </citation>
    <scope>NUCLEOTIDE SEQUENCE [LARGE SCALE GENOMIC DNA]</scope>
    <source>
        <strain evidence="2">2016-Iso4</strain>
    </source>
</reference>
<sequence>MDDEIITFGEIITPKMAKDLLKHNINNRVTSETHVAFLADMMKRGQWKKHAQPVQFTGTPEDPKRCIDGQHRLKAIIKANVPIYLTLAFNVPEDAADTIDNGKRRTNGDHVLFGVPGLKPAAAREIGVVTPWLILYERATITQWTQTNHQFYKSTSSTDVVAYVKKNKKELTEAYAWVEKNCCFNRKTIRPRSEMLLIRILTHRVDPIASEDFCLKIYAGINLMPNTVEMTLRTWLLDMALKKEVNTKSIQCIRYTLAQAWNKIRTGNNRITTMRTLLYKEGTPAQRFK</sequence>
<proteinExistence type="predicted"/>
<dbReference type="AlphaFoldDB" id="A0A2N5E2Q6"/>
<dbReference type="EMBL" id="PJZH01000010">
    <property type="protein sequence ID" value="PLR34847.1"/>
    <property type="molecule type" value="Genomic_DNA"/>
</dbReference>
<dbReference type="Proteomes" id="UP000234503">
    <property type="component" value="Unassembled WGS sequence"/>
</dbReference>
<comment type="caution">
    <text evidence="1">The sequence shown here is derived from an EMBL/GenBank/DDBJ whole genome shotgun (WGS) entry which is preliminary data.</text>
</comment>
<gene>
    <name evidence="1" type="ORF">CYR32_11860</name>
</gene>
<organism evidence="1 2">
    <name type="scientific">Chimaeribacter coloradensis</name>
    <dbReference type="NCBI Taxonomy" id="2060068"/>
    <lineage>
        <taxon>Bacteria</taxon>
        <taxon>Pseudomonadati</taxon>
        <taxon>Pseudomonadota</taxon>
        <taxon>Gammaproteobacteria</taxon>
        <taxon>Enterobacterales</taxon>
        <taxon>Yersiniaceae</taxon>
        <taxon>Chimaeribacter</taxon>
    </lineage>
</organism>
<keyword evidence="2" id="KW-1185">Reference proteome</keyword>